<dbReference type="PANTHER" id="PTHR34133:SF8">
    <property type="entry name" value="OS07G0633000 PROTEIN"/>
    <property type="match status" value="1"/>
</dbReference>
<dbReference type="InterPro" id="IPR023393">
    <property type="entry name" value="START-like_dom_sf"/>
</dbReference>
<evidence type="ECO:0000313" key="1">
    <source>
        <dbReference type="EMBL" id="USR90391.1"/>
    </source>
</evidence>
<name>A0ABY5AN61_9CYAN</name>
<accession>A0ABY5AN61</accession>
<dbReference type="Proteomes" id="UP001056708">
    <property type="component" value="Chromosome"/>
</dbReference>
<dbReference type="PANTHER" id="PTHR34133">
    <property type="entry name" value="OS07G0633000 PROTEIN"/>
    <property type="match status" value="1"/>
</dbReference>
<evidence type="ECO:0000313" key="2">
    <source>
        <dbReference type="Proteomes" id="UP001056708"/>
    </source>
</evidence>
<protein>
    <submittedName>
        <fullName evidence="1">DUF1997 domain-containing protein</fullName>
    </submittedName>
</protein>
<proteinExistence type="predicted"/>
<reference evidence="1" key="1">
    <citation type="submission" date="2022-06" db="EMBL/GenBank/DDBJ databases">
        <title>Genome sequence of Phormidium yuhuli AB48 isolated from an industrial photobioreactor environment.</title>
        <authorList>
            <person name="Qiu Y."/>
            <person name="Noonan A.J.C."/>
            <person name="Dofher K."/>
            <person name="Koch M."/>
            <person name="Kieft B."/>
            <person name="Lin X."/>
            <person name="Ziels R.M."/>
            <person name="Hallam S.J."/>
        </authorList>
    </citation>
    <scope>NUCLEOTIDE SEQUENCE</scope>
    <source>
        <strain evidence="1">AB48</strain>
    </source>
</reference>
<keyword evidence="2" id="KW-1185">Reference proteome</keyword>
<dbReference type="EMBL" id="CP098611">
    <property type="protein sequence ID" value="USR90391.1"/>
    <property type="molecule type" value="Genomic_DNA"/>
</dbReference>
<sequence>MRSRFFSSVPVEIPVPDQPVPIQHYLRQPQRLVKALVDPKRVDVLSPDCFRLKMRPLHFLTLTVQPTVDMRVWADAKGTVRLRSVGCEIRGVEYINQRFSLDLVGRLEPYTHNGKTTLYGKADLKVAVDMPPALWLTPKPIIDATGNTLLASVLHTVKQRLTRHIIADYRAWAGETQQDPPISLSPNMSPNIQSS</sequence>
<dbReference type="Gene3D" id="3.30.530.20">
    <property type="match status" value="1"/>
</dbReference>
<gene>
    <name evidence="1" type="ORF">NEA10_16330</name>
</gene>
<dbReference type="RefSeq" id="WP_252662421.1">
    <property type="nucleotide sequence ID" value="NZ_CP098611.1"/>
</dbReference>
<dbReference type="InterPro" id="IPR018971">
    <property type="entry name" value="DUF1997"/>
</dbReference>
<dbReference type="Pfam" id="PF09366">
    <property type="entry name" value="DUF1997"/>
    <property type="match status" value="1"/>
</dbReference>
<organism evidence="1 2">
    <name type="scientific">Phormidium yuhuli AB48</name>
    <dbReference type="NCBI Taxonomy" id="2940671"/>
    <lineage>
        <taxon>Bacteria</taxon>
        <taxon>Bacillati</taxon>
        <taxon>Cyanobacteriota</taxon>
        <taxon>Cyanophyceae</taxon>
        <taxon>Oscillatoriophycideae</taxon>
        <taxon>Oscillatoriales</taxon>
        <taxon>Oscillatoriaceae</taxon>
        <taxon>Phormidium</taxon>
        <taxon>Phormidium yuhuli</taxon>
    </lineage>
</organism>